<reference evidence="2" key="1">
    <citation type="submission" date="2023-06" db="EMBL/GenBank/DDBJ databases">
        <authorList>
            <consortium name="Lawrence Berkeley National Laboratory"/>
            <person name="Ahrendt S."/>
            <person name="Sahu N."/>
            <person name="Indic B."/>
            <person name="Wong-Bajracharya J."/>
            <person name="Merenyi Z."/>
            <person name="Ke H.-M."/>
            <person name="Monk M."/>
            <person name="Kocsube S."/>
            <person name="Drula E."/>
            <person name="Lipzen A."/>
            <person name="Balint B."/>
            <person name="Henrissat B."/>
            <person name="Andreopoulos B."/>
            <person name="Martin F.M."/>
            <person name="Harder C.B."/>
            <person name="Rigling D."/>
            <person name="Ford K.L."/>
            <person name="Foster G.D."/>
            <person name="Pangilinan J."/>
            <person name="Papanicolaou A."/>
            <person name="Barry K."/>
            <person name="LaButti K."/>
            <person name="Viragh M."/>
            <person name="Koriabine M."/>
            <person name="Yan M."/>
            <person name="Riley R."/>
            <person name="Champramary S."/>
            <person name="Plett K.L."/>
            <person name="Tsai I.J."/>
            <person name="Slot J."/>
            <person name="Sipos G."/>
            <person name="Plett J."/>
            <person name="Nagy L.G."/>
            <person name="Grigoriev I.V."/>
        </authorList>
    </citation>
    <scope>NUCLEOTIDE SEQUENCE</scope>
    <source>
        <strain evidence="2">FPL87.14</strain>
    </source>
</reference>
<sequence length="201" mass="22307">MRNSSRVSSVLWAEGLGSRSGHIIAIPIFRALFSDMWLQELDDKDDVMHRVHLYHQVGWSFQSFQFIVRLLFFCLPCFTEPFLPWPILVSCVCVPLCSVHCGSCVCASAVFPCIVVPVFALRSCSCSCSCSGVLIPRPCIVLAFPSRSFSWARDSSTTPDSLGSVRHISQLYLVMFGSSHCVLLSSSCFFSYIQLLSSTPS</sequence>
<comment type="caution">
    <text evidence="2">The sequence shown here is derived from an EMBL/GenBank/DDBJ whole genome shotgun (WGS) entry which is preliminary data.</text>
</comment>
<keyword evidence="1" id="KW-0472">Membrane</keyword>
<evidence type="ECO:0000256" key="1">
    <source>
        <dbReference type="SAM" id="Phobius"/>
    </source>
</evidence>
<feature type="transmembrane region" description="Helical" evidence="1">
    <location>
        <begin position="171"/>
        <end position="193"/>
    </location>
</feature>
<dbReference type="EMBL" id="JAUEPT010000054">
    <property type="protein sequence ID" value="KAK0436563.1"/>
    <property type="molecule type" value="Genomic_DNA"/>
</dbReference>
<dbReference type="AlphaFoldDB" id="A0AA39MJW2"/>
<keyword evidence="3" id="KW-1185">Reference proteome</keyword>
<accession>A0AA39MJW2</accession>
<proteinExistence type="predicted"/>
<dbReference type="Proteomes" id="UP001175226">
    <property type="component" value="Unassembled WGS sequence"/>
</dbReference>
<keyword evidence="1" id="KW-1133">Transmembrane helix</keyword>
<organism evidence="2 3">
    <name type="scientific">Armillaria borealis</name>
    <dbReference type="NCBI Taxonomy" id="47425"/>
    <lineage>
        <taxon>Eukaryota</taxon>
        <taxon>Fungi</taxon>
        <taxon>Dikarya</taxon>
        <taxon>Basidiomycota</taxon>
        <taxon>Agaricomycotina</taxon>
        <taxon>Agaricomycetes</taxon>
        <taxon>Agaricomycetidae</taxon>
        <taxon>Agaricales</taxon>
        <taxon>Marasmiineae</taxon>
        <taxon>Physalacriaceae</taxon>
        <taxon>Armillaria</taxon>
    </lineage>
</organism>
<protein>
    <submittedName>
        <fullName evidence="2">Uncharacterized protein</fullName>
    </submittedName>
</protein>
<evidence type="ECO:0000313" key="3">
    <source>
        <dbReference type="Proteomes" id="UP001175226"/>
    </source>
</evidence>
<name>A0AA39MJW2_9AGAR</name>
<gene>
    <name evidence="2" type="ORF">EV421DRAFT_1112121</name>
</gene>
<keyword evidence="1" id="KW-0812">Transmembrane</keyword>
<evidence type="ECO:0000313" key="2">
    <source>
        <dbReference type="EMBL" id="KAK0436563.1"/>
    </source>
</evidence>